<name>A0A507F7B2_9FUNG</name>
<feature type="domain" description="Mitochondrial outer membrane transport complex Sam37/metaxin N-terminal" evidence="8">
    <location>
        <begin position="55"/>
        <end position="174"/>
    </location>
</feature>
<evidence type="ECO:0000256" key="1">
    <source>
        <dbReference type="ARBA" id="ARBA00004294"/>
    </source>
</evidence>
<dbReference type="Pfam" id="PF10568">
    <property type="entry name" value="Tom37"/>
    <property type="match status" value="1"/>
</dbReference>
<comment type="subcellular location">
    <subcellularLocation>
        <location evidence="1">Mitochondrion outer membrane</location>
    </subcellularLocation>
</comment>
<dbReference type="GO" id="GO:0007005">
    <property type="term" value="P:mitochondrion organization"/>
    <property type="evidence" value="ECO:0007669"/>
    <property type="project" value="TreeGrafter"/>
</dbReference>
<dbReference type="PANTHER" id="PTHR12289">
    <property type="entry name" value="METAXIN RELATED"/>
    <property type="match status" value="1"/>
</dbReference>
<evidence type="ECO:0000259" key="9">
    <source>
        <dbReference type="Pfam" id="PF17171"/>
    </source>
</evidence>
<evidence type="ECO:0000256" key="3">
    <source>
        <dbReference type="ARBA" id="ARBA00022448"/>
    </source>
</evidence>
<evidence type="ECO:0000256" key="6">
    <source>
        <dbReference type="ARBA" id="ARBA00023128"/>
    </source>
</evidence>
<dbReference type="STRING" id="246404.A0A507F7B2"/>
<organism evidence="10 11">
    <name type="scientific">Chytriomyces confervae</name>
    <dbReference type="NCBI Taxonomy" id="246404"/>
    <lineage>
        <taxon>Eukaryota</taxon>
        <taxon>Fungi</taxon>
        <taxon>Fungi incertae sedis</taxon>
        <taxon>Chytridiomycota</taxon>
        <taxon>Chytridiomycota incertae sedis</taxon>
        <taxon>Chytridiomycetes</taxon>
        <taxon>Chytridiales</taxon>
        <taxon>Chytriomycetaceae</taxon>
        <taxon>Chytriomyces</taxon>
    </lineage>
</organism>
<dbReference type="OrthoDB" id="198787at2759"/>
<protein>
    <recommendedName>
        <fullName evidence="12">Metaxin glutathione S-transferase domain-containing protein</fullName>
    </recommendedName>
</protein>
<dbReference type="EMBL" id="QEAP01000235">
    <property type="protein sequence ID" value="TPX72012.1"/>
    <property type="molecule type" value="Genomic_DNA"/>
</dbReference>
<dbReference type="InterPro" id="IPR019564">
    <property type="entry name" value="Sam37/metaxin_N"/>
</dbReference>
<keyword evidence="5" id="KW-0653">Protein transport</keyword>
<dbReference type="Proteomes" id="UP000320333">
    <property type="component" value="Unassembled WGS sequence"/>
</dbReference>
<evidence type="ECO:0000256" key="5">
    <source>
        <dbReference type="ARBA" id="ARBA00022927"/>
    </source>
</evidence>
<evidence type="ECO:0000256" key="7">
    <source>
        <dbReference type="ARBA" id="ARBA00023136"/>
    </source>
</evidence>
<comment type="similarity">
    <text evidence="2">Belongs to the metaxin family.</text>
</comment>
<feature type="domain" description="Metaxin glutathione S-transferase" evidence="9">
    <location>
        <begin position="199"/>
        <end position="265"/>
    </location>
</feature>
<evidence type="ECO:0000259" key="8">
    <source>
        <dbReference type="Pfam" id="PF10568"/>
    </source>
</evidence>
<evidence type="ECO:0000313" key="10">
    <source>
        <dbReference type="EMBL" id="TPX72012.1"/>
    </source>
</evidence>
<dbReference type="SUPFAM" id="SSF47616">
    <property type="entry name" value="GST C-terminal domain-like"/>
    <property type="match status" value="1"/>
</dbReference>
<dbReference type="AlphaFoldDB" id="A0A507F7B2"/>
<evidence type="ECO:0000256" key="2">
    <source>
        <dbReference type="ARBA" id="ARBA00009170"/>
    </source>
</evidence>
<keyword evidence="7" id="KW-0472">Membrane</keyword>
<evidence type="ECO:0000313" key="11">
    <source>
        <dbReference type="Proteomes" id="UP000320333"/>
    </source>
</evidence>
<reference evidence="10 11" key="1">
    <citation type="journal article" date="2019" name="Sci. Rep.">
        <title>Comparative genomics of chytrid fungi reveal insights into the obligate biotrophic and pathogenic lifestyle of Synchytrium endobioticum.</title>
        <authorList>
            <person name="van de Vossenberg B.T.L.H."/>
            <person name="Warris S."/>
            <person name="Nguyen H.D.T."/>
            <person name="van Gent-Pelzer M.P.E."/>
            <person name="Joly D.L."/>
            <person name="van de Geest H.C."/>
            <person name="Bonants P.J.M."/>
            <person name="Smith D.S."/>
            <person name="Levesque C.A."/>
            <person name="van der Lee T.A.J."/>
        </authorList>
    </citation>
    <scope>NUCLEOTIDE SEQUENCE [LARGE SCALE GENOMIC DNA]</scope>
    <source>
        <strain evidence="10 11">CBS 675.73</strain>
    </source>
</reference>
<proteinExistence type="inferred from homology"/>
<sequence length="275" mass="31375">MEYLTAAQQQWTAFTARFPLETKEPVWTPENVPAVSVLFVFNRAANGTTSMEVDSLAAQALLLFAGYPHIVKDCHEHDQSPSGQLPYLLTTKGKALAGREIIDEVMDQIPGFGSHLKSTEKADSFAISSLAESKLHFGLLYDLWYSPQNSLKVAFPQYSHDRPWPLKEVLPRIRRWEQMDWMLKHHVTIDKEEILDDVKVALSAYAVQLDQKQYLFGSKPTLADATLFAYLHILLSTFNTAAGSHSHARDIIMRHDNLVQYARRIWGSWFTERIE</sequence>
<accession>A0A507F7B2</accession>
<keyword evidence="6" id="KW-0496">Mitochondrion</keyword>
<dbReference type="GO" id="GO:0015031">
    <property type="term" value="P:protein transport"/>
    <property type="evidence" value="ECO:0007669"/>
    <property type="project" value="UniProtKB-KW"/>
</dbReference>
<evidence type="ECO:0008006" key="12">
    <source>
        <dbReference type="Google" id="ProtNLM"/>
    </source>
</evidence>
<gene>
    <name evidence="10" type="ORF">CcCBS67573_g05979</name>
</gene>
<dbReference type="InterPro" id="IPR050931">
    <property type="entry name" value="Mito_Protein_Transport_Metaxin"/>
</dbReference>
<comment type="caution">
    <text evidence="10">The sequence shown here is derived from an EMBL/GenBank/DDBJ whole genome shotgun (WGS) entry which is preliminary data.</text>
</comment>
<evidence type="ECO:0000256" key="4">
    <source>
        <dbReference type="ARBA" id="ARBA00022787"/>
    </source>
</evidence>
<dbReference type="Gene3D" id="1.20.1050.10">
    <property type="match status" value="1"/>
</dbReference>
<keyword evidence="4" id="KW-1000">Mitochondrion outer membrane</keyword>
<dbReference type="InterPro" id="IPR036282">
    <property type="entry name" value="Glutathione-S-Trfase_C_sf"/>
</dbReference>
<dbReference type="InterPro" id="IPR033468">
    <property type="entry name" value="Metaxin_GST"/>
</dbReference>
<keyword evidence="11" id="KW-1185">Reference proteome</keyword>
<keyword evidence="3" id="KW-0813">Transport</keyword>
<dbReference type="PANTHER" id="PTHR12289:SF77">
    <property type="entry name" value="METAXIN-2"/>
    <property type="match status" value="1"/>
</dbReference>
<dbReference type="GO" id="GO:0001401">
    <property type="term" value="C:SAM complex"/>
    <property type="evidence" value="ECO:0007669"/>
    <property type="project" value="InterPro"/>
</dbReference>
<dbReference type="Pfam" id="PF17171">
    <property type="entry name" value="GST_C_6"/>
    <property type="match status" value="1"/>
</dbReference>